<dbReference type="SMART" id="SM00116">
    <property type="entry name" value="CBS"/>
    <property type="match status" value="2"/>
</dbReference>
<name>A0ABU4ISH7_9VIBR</name>
<dbReference type="InterPro" id="IPR000644">
    <property type="entry name" value="CBS_dom"/>
</dbReference>
<evidence type="ECO:0000256" key="2">
    <source>
        <dbReference type="PROSITE-ProRule" id="PRU00703"/>
    </source>
</evidence>
<dbReference type="InterPro" id="IPR051257">
    <property type="entry name" value="Diverse_CBS-Domain"/>
</dbReference>
<dbReference type="Proteomes" id="UP001279860">
    <property type="component" value="Unassembled WGS sequence"/>
</dbReference>
<evidence type="ECO:0000256" key="1">
    <source>
        <dbReference type="ARBA" id="ARBA00023122"/>
    </source>
</evidence>
<keyword evidence="1 2" id="KW-0129">CBS domain</keyword>
<keyword evidence="5" id="KW-1185">Reference proteome</keyword>
<dbReference type="SUPFAM" id="SSF54631">
    <property type="entry name" value="CBS-domain pair"/>
    <property type="match status" value="1"/>
</dbReference>
<protein>
    <submittedName>
        <fullName evidence="4">CBS domain-containing protein</fullName>
    </submittedName>
</protein>
<reference evidence="4 5" key="1">
    <citation type="submission" date="2023-11" db="EMBL/GenBank/DDBJ databases">
        <title>Plant-associative lifestyle of Vibrio porteresiae and its evolutionary dynamics.</title>
        <authorList>
            <person name="Rameshkumar N."/>
            <person name="Kirti K."/>
        </authorList>
    </citation>
    <scope>NUCLEOTIDE SEQUENCE [LARGE SCALE GENOMIC DNA]</scope>
    <source>
        <strain evidence="4 5">MSSRF7</strain>
    </source>
</reference>
<dbReference type="Pfam" id="PF00571">
    <property type="entry name" value="CBS"/>
    <property type="match status" value="2"/>
</dbReference>
<dbReference type="PANTHER" id="PTHR43080">
    <property type="entry name" value="CBS DOMAIN-CONTAINING PROTEIN CBSX3, MITOCHONDRIAL"/>
    <property type="match status" value="1"/>
</dbReference>
<gene>
    <name evidence="4" type="ORF">SBX64_07225</name>
</gene>
<dbReference type="PANTHER" id="PTHR43080:SF2">
    <property type="entry name" value="CBS DOMAIN-CONTAINING PROTEIN"/>
    <property type="match status" value="1"/>
</dbReference>
<sequence length="137" mass="15646">MNRHDSVRVRDVMTDTYALVDGLMTVYDAIRIAKQQQIKALIVNKRHDDDEFGIVLMNDIAKKVLASNRSSKRTNIYEIMTKPALSVDPEMKVKYCARLFERFGISRAPVIEHGKVIGMVSYNNIVVNGMLEEDDLE</sequence>
<dbReference type="PROSITE" id="PS51371">
    <property type="entry name" value="CBS"/>
    <property type="match status" value="1"/>
</dbReference>
<feature type="domain" description="CBS" evidence="3">
    <location>
        <begin position="80"/>
        <end position="136"/>
    </location>
</feature>
<dbReference type="InterPro" id="IPR046342">
    <property type="entry name" value="CBS_dom_sf"/>
</dbReference>
<evidence type="ECO:0000259" key="3">
    <source>
        <dbReference type="PROSITE" id="PS51371"/>
    </source>
</evidence>
<dbReference type="RefSeq" id="WP_318584628.1">
    <property type="nucleotide sequence ID" value="NZ_JAWRCP010000001.1"/>
</dbReference>
<evidence type="ECO:0000313" key="4">
    <source>
        <dbReference type="EMBL" id="MDW6092334.1"/>
    </source>
</evidence>
<evidence type="ECO:0000313" key="5">
    <source>
        <dbReference type="Proteomes" id="UP001279860"/>
    </source>
</evidence>
<organism evidence="4 5">
    <name type="scientific">Vibrio rhizosphaerae</name>
    <dbReference type="NCBI Taxonomy" id="398736"/>
    <lineage>
        <taxon>Bacteria</taxon>
        <taxon>Pseudomonadati</taxon>
        <taxon>Pseudomonadota</taxon>
        <taxon>Gammaproteobacteria</taxon>
        <taxon>Vibrionales</taxon>
        <taxon>Vibrionaceae</taxon>
        <taxon>Vibrio</taxon>
    </lineage>
</organism>
<accession>A0ABU4ISH7</accession>
<comment type="caution">
    <text evidence="4">The sequence shown here is derived from an EMBL/GenBank/DDBJ whole genome shotgun (WGS) entry which is preliminary data.</text>
</comment>
<proteinExistence type="predicted"/>
<dbReference type="EMBL" id="JAWRCP010000001">
    <property type="protein sequence ID" value="MDW6092334.1"/>
    <property type="molecule type" value="Genomic_DNA"/>
</dbReference>
<dbReference type="Gene3D" id="3.10.580.10">
    <property type="entry name" value="CBS-domain"/>
    <property type="match status" value="1"/>
</dbReference>